<dbReference type="Proteomes" id="UP001611450">
    <property type="component" value="Unassembled WGS sequence"/>
</dbReference>
<evidence type="ECO:0000256" key="1">
    <source>
        <dbReference type="SAM" id="MobiDB-lite"/>
    </source>
</evidence>
<evidence type="ECO:0000313" key="3">
    <source>
        <dbReference type="Proteomes" id="UP001611450"/>
    </source>
</evidence>
<keyword evidence="3" id="KW-1185">Reference proteome</keyword>
<protein>
    <submittedName>
        <fullName evidence="2">Uncharacterized protein</fullName>
    </submittedName>
</protein>
<proteinExistence type="predicted"/>
<sequence length="87" mass="9472">MGAKAFSSNLDDFAFGVLVVRDDEVAADREREREDAACLDLVGTCDEGAEHLLERPPLVIGTPQGVPQRRSQISPGSDRKTNTVKVF</sequence>
<dbReference type="EMBL" id="JBIRXV010000013">
    <property type="protein sequence ID" value="MFI2325509.1"/>
    <property type="molecule type" value="Genomic_DNA"/>
</dbReference>
<reference evidence="2 3" key="1">
    <citation type="submission" date="2024-10" db="EMBL/GenBank/DDBJ databases">
        <title>The Natural Products Discovery Center: Release of the First 8490 Sequenced Strains for Exploring Actinobacteria Biosynthetic Diversity.</title>
        <authorList>
            <person name="Kalkreuter E."/>
            <person name="Kautsar S.A."/>
            <person name="Yang D."/>
            <person name="Bader C.D."/>
            <person name="Teijaro C.N."/>
            <person name="Fluegel L."/>
            <person name="Davis C.M."/>
            <person name="Simpson J.R."/>
            <person name="Lauterbach L."/>
            <person name="Steele A.D."/>
            <person name="Gui C."/>
            <person name="Meng S."/>
            <person name="Li G."/>
            <person name="Viehrig K."/>
            <person name="Ye F."/>
            <person name="Su P."/>
            <person name="Kiefer A.F."/>
            <person name="Nichols A."/>
            <person name="Cepeda A.J."/>
            <person name="Yan W."/>
            <person name="Fan B."/>
            <person name="Jiang Y."/>
            <person name="Adhikari A."/>
            <person name="Zheng C.-J."/>
            <person name="Schuster L."/>
            <person name="Cowan T.M."/>
            <person name="Smanski M.J."/>
            <person name="Chevrette M.G."/>
            <person name="De Carvalho L.P.S."/>
            <person name="Shen B."/>
        </authorList>
    </citation>
    <scope>NUCLEOTIDE SEQUENCE [LARGE SCALE GENOMIC DNA]</scope>
    <source>
        <strain evidence="2 3">NPDC019626</strain>
    </source>
</reference>
<dbReference type="RefSeq" id="WP_396949250.1">
    <property type="nucleotide sequence ID" value="NZ_JBIRXV010000013.1"/>
</dbReference>
<evidence type="ECO:0000313" key="2">
    <source>
        <dbReference type="EMBL" id="MFI2325509.1"/>
    </source>
</evidence>
<accession>A0ABW7WT23</accession>
<feature type="region of interest" description="Disordered" evidence="1">
    <location>
        <begin position="59"/>
        <end position="87"/>
    </location>
</feature>
<gene>
    <name evidence="2" type="ORF">ACH47G_33945</name>
</gene>
<comment type="caution">
    <text evidence="2">The sequence shown here is derived from an EMBL/GenBank/DDBJ whole genome shotgun (WGS) entry which is preliminary data.</text>
</comment>
<organism evidence="2 3">
    <name type="scientific">Nocardia beijingensis</name>
    <dbReference type="NCBI Taxonomy" id="95162"/>
    <lineage>
        <taxon>Bacteria</taxon>
        <taxon>Bacillati</taxon>
        <taxon>Actinomycetota</taxon>
        <taxon>Actinomycetes</taxon>
        <taxon>Mycobacteriales</taxon>
        <taxon>Nocardiaceae</taxon>
        <taxon>Nocardia</taxon>
    </lineage>
</organism>
<name>A0ABW7WT23_9NOCA</name>